<dbReference type="Proteomes" id="UP000280444">
    <property type="component" value="Unassembled WGS sequence"/>
</dbReference>
<gene>
    <name evidence="1" type="ORF">EII11_03360</name>
</gene>
<dbReference type="AlphaFoldDB" id="A0A3P1SF40"/>
<accession>A0A3P1SF40</accession>
<dbReference type="RefSeq" id="WP_124868603.1">
    <property type="nucleotide sequence ID" value="NZ_RQZF01000002.1"/>
</dbReference>
<dbReference type="InterPro" id="IPR009057">
    <property type="entry name" value="Homeodomain-like_sf"/>
</dbReference>
<proteinExistence type="predicted"/>
<reference evidence="1 2" key="1">
    <citation type="submission" date="2018-11" db="EMBL/GenBank/DDBJ databases">
        <title>Genomes From Bacteria Associated with the Canine Oral Cavity: a Test Case for Automated Genome-Based Taxonomic Assignment.</title>
        <authorList>
            <person name="Coil D.A."/>
            <person name="Jospin G."/>
            <person name="Darling A.E."/>
            <person name="Wallis C."/>
            <person name="Davis I.J."/>
            <person name="Harris S."/>
            <person name="Eisen J.A."/>
            <person name="Holcombe L.J."/>
            <person name="O'Flynn C."/>
        </authorList>
    </citation>
    <scope>NUCLEOTIDE SEQUENCE [LARGE SCALE GENOMIC DNA]</scope>
    <source>
        <strain evidence="1 2">OH770</strain>
    </source>
</reference>
<comment type="caution">
    <text evidence="1">The sequence shown here is derived from an EMBL/GenBank/DDBJ whole genome shotgun (WGS) entry which is preliminary data.</text>
</comment>
<dbReference type="SUPFAM" id="SSF46689">
    <property type="entry name" value="Homeodomain-like"/>
    <property type="match status" value="1"/>
</dbReference>
<dbReference type="EMBL" id="RQZF01000002">
    <property type="protein sequence ID" value="RRC95903.1"/>
    <property type="molecule type" value="Genomic_DNA"/>
</dbReference>
<dbReference type="OrthoDB" id="4426778at2"/>
<keyword evidence="2" id="KW-1185">Reference proteome</keyword>
<dbReference type="InterPro" id="IPR036388">
    <property type="entry name" value="WH-like_DNA-bd_sf"/>
</dbReference>
<name>A0A3P1SF40_9ACTO</name>
<organism evidence="1 2">
    <name type="scientific">Schaalia canis</name>
    <dbReference type="NCBI Taxonomy" id="100469"/>
    <lineage>
        <taxon>Bacteria</taxon>
        <taxon>Bacillati</taxon>
        <taxon>Actinomycetota</taxon>
        <taxon>Actinomycetes</taxon>
        <taxon>Actinomycetales</taxon>
        <taxon>Actinomycetaceae</taxon>
        <taxon>Schaalia</taxon>
    </lineage>
</organism>
<protein>
    <submittedName>
        <fullName evidence="1">Transposase</fullName>
    </submittedName>
</protein>
<dbReference type="Gene3D" id="1.10.10.10">
    <property type="entry name" value="Winged helix-like DNA-binding domain superfamily/Winged helix DNA-binding domain"/>
    <property type="match status" value="1"/>
</dbReference>
<evidence type="ECO:0000313" key="2">
    <source>
        <dbReference type="Proteomes" id="UP000280444"/>
    </source>
</evidence>
<evidence type="ECO:0000313" key="1">
    <source>
        <dbReference type="EMBL" id="RRC95903.1"/>
    </source>
</evidence>
<sequence length="103" mass="11774">MPKQFDVEFKQRAVRLVNDRLAADKTMSLTKAIGVIAKKLGVAYETVRRWYHDPALNQDHEDGPLAEEVKRLRRENAELRQVNELLKAASAFFASEPGPRARK</sequence>